<dbReference type="InterPro" id="IPR050498">
    <property type="entry name" value="Ycf3"/>
</dbReference>
<evidence type="ECO:0000313" key="5">
    <source>
        <dbReference type="Proteomes" id="UP000620550"/>
    </source>
</evidence>
<dbReference type="PROSITE" id="PS50005">
    <property type="entry name" value="TPR"/>
    <property type="match status" value="3"/>
</dbReference>
<comment type="caution">
    <text evidence="4">The sequence shown here is derived from an EMBL/GenBank/DDBJ whole genome shotgun (WGS) entry which is preliminary data.</text>
</comment>
<protein>
    <recommendedName>
        <fullName evidence="6">Tetratricopeptide repeat protein</fullName>
    </recommendedName>
</protein>
<feature type="repeat" description="TPR" evidence="3">
    <location>
        <begin position="227"/>
        <end position="260"/>
    </location>
</feature>
<dbReference type="InterPro" id="IPR011990">
    <property type="entry name" value="TPR-like_helical_dom_sf"/>
</dbReference>
<dbReference type="PANTHER" id="PTHR44858:SF1">
    <property type="entry name" value="UDP-N-ACETYLGLUCOSAMINE--PEPTIDE N-ACETYLGLUCOSAMINYLTRANSFERASE SPINDLY-RELATED"/>
    <property type="match status" value="1"/>
</dbReference>
<organism evidence="4 5">
    <name type="scientific">Sphingobacterium griseoflavum</name>
    <dbReference type="NCBI Taxonomy" id="1474952"/>
    <lineage>
        <taxon>Bacteria</taxon>
        <taxon>Pseudomonadati</taxon>
        <taxon>Bacteroidota</taxon>
        <taxon>Sphingobacteriia</taxon>
        <taxon>Sphingobacteriales</taxon>
        <taxon>Sphingobacteriaceae</taxon>
        <taxon>Sphingobacterium</taxon>
    </lineage>
</organism>
<keyword evidence="5" id="KW-1185">Reference proteome</keyword>
<evidence type="ECO:0008006" key="6">
    <source>
        <dbReference type="Google" id="ProtNLM"/>
    </source>
</evidence>
<feature type="repeat" description="TPR" evidence="3">
    <location>
        <begin position="159"/>
        <end position="192"/>
    </location>
</feature>
<keyword evidence="1" id="KW-0677">Repeat</keyword>
<proteinExistence type="predicted"/>
<dbReference type="Proteomes" id="UP000620550">
    <property type="component" value="Unassembled WGS sequence"/>
</dbReference>
<reference evidence="5" key="1">
    <citation type="journal article" date="2019" name="Int. J. Syst. Evol. Microbiol.">
        <title>The Global Catalogue of Microorganisms (GCM) 10K type strain sequencing project: providing services to taxonomists for standard genome sequencing and annotation.</title>
        <authorList>
            <consortium name="The Broad Institute Genomics Platform"/>
            <consortium name="The Broad Institute Genome Sequencing Center for Infectious Disease"/>
            <person name="Wu L."/>
            <person name="Ma J."/>
        </authorList>
    </citation>
    <scope>NUCLEOTIDE SEQUENCE [LARGE SCALE GENOMIC DNA]</scope>
    <source>
        <strain evidence="5">CGMCC 1.12966</strain>
    </source>
</reference>
<dbReference type="EMBL" id="BNAF01000006">
    <property type="protein sequence ID" value="GHE34727.1"/>
    <property type="molecule type" value="Genomic_DNA"/>
</dbReference>
<evidence type="ECO:0000313" key="4">
    <source>
        <dbReference type="EMBL" id="GHE34727.1"/>
    </source>
</evidence>
<dbReference type="SUPFAM" id="SSF48452">
    <property type="entry name" value="TPR-like"/>
    <property type="match status" value="2"/>
</dbReference>
<sequence>MQLNNNRYFALASAQLLPFSSFLSPVHHIADEAVLFAKQALEKVESKAWKDALSMYTQGIETYPEQAFFHACRSLLNAHLGDQEGAFYDYQVAKSIDFNYHIYLEWFENKPDTATIDPAVGYSDLQALLEAALDATQGFDYEHAVVLYSKALVTFENSAEILVYRGALYMRLLRYDLAIADFESALTLDPTHFPAKLAIAKFYEAVHEEKAARDTFDEAALLSPESSLVYEERGNFFVEQHAYPEALADYNMLVSLLPDDFYVYAIRADLLGKMEKWDEALQDYSRAIQLNPYYSDLYSYRAEAKEKLGDAEGAAADRRLYEQIEAED</sequence>
<feature type="repeat" description="TPR" evidence="3">
    <location>
        <begin position="261"/>
        <end position="294"/>
    </location>
</feature>
<dbReference type="Gene3D" id="1.25.40.10">
    <property type="entry name" value="Tetratricopeptide repeat domain"/>
    <property type="match status" value="3"/>
</dbReference>
<evidence type="ECO:0000256" key="3">
    <source>
        <dbReference type="PROSITE-ProRule" id="PRU00339"/>
    </source>
</evidence>
<evidence type="ECO:0000256" key="1">
    <source>
        <dbReference type="ARBA" id="ARBA00022737"/>
    </source>
</evidence>
<accession>A0ABQ3HU36</accession>
<dbReference type="Pfam" id="PF00515">
    <property type="entry name" value="TPR_1"/>
    <property type="match status" value="2"/>
</dbReference>
<gene>
    <name evidence="4" type="ORF">GCM10017764_17360</name>
</gene>
<keyword evidence="2 3" id="KW-0802">TPR repeat</keyword>
<name>A0ABQ3HU36_9SPHI</name>
<dbReference type="SMART" id="SM00028">
    <property type="entry name" value="TPR"/>
    <property type="match status" value="6"/>
</dbReference>
<evidence type="ECO:0000256" key="2">
    <source>
        <dbReference type="ARBA" id="ARBA00022803"/>
    </source>
</evidence>
<dbReference type="InterPro" id="IPR019734">
    <property type="entry name" value="TPR_rpt"/>
</dbReference>
<dbReference type="PANTHER" id="PTHR44858">
    <property type="entry name" value="TETRATRICOPEPTIDE REPEAT PROTEIN 6"/>
    <property type="match status" value="1"/>
</dbReference>
<dbReference type="RefSeq" id="WP_189626270.1">
    <property type="nucleotide sequence ID" value="NZ_BNAF01000006.1"/>
</dbReference>